<dbReference type="SMR" id="A0A8I7B914"/>
<evidence type="ECO:0000256" key="1">
    <source>
        <dbReference type="SAM" id="MobiDB-lite"/>
    </source>
</evidence>
<feature type="domain" description="DUF7880" evidence="4">
    <location>
        <begin position="435"/>
        <end position="557"/>
    </location>
</feature>
<proteinExistence type="predicted"/>
<dbReference type="InterPro" id="IPR011676">
    <property type="entry name" value="DUF1618"/>
</dbReference>
<keyword evidence="2" id="KW-1133">Transmembrane helix</keyword>
<dbReference type="RefSeq" id="XP_044973780.1">
    <property type="nucleotide sequence ID" value="XM_045117845.1"/>
</dbReference>
<dbReference type="OrthoDB" id="611649at2759"/>
<dbReference type="InterPro" id="IPR057202">
    <property type="entry name" value="DUF7880"/>
</dbReference>
<keyword evidence="6" id="KW-1185">Reference proteome</keyword>
<evidence type="ECO:0000313" key="6">
    <source>
        <dbReference type="Proteomes" id="UP000011116"/>
    </source>
</evidence>
<reference evidence="5" key="2">
    <citation type="submission" date="2020-10" db="EMBL/GenBank/DDBJ databases">
        <authorList>
            <person name="Scholz U."/>
            <person name="Mascher M."/>
            <person name="Fiebig A."/>
        </authorList>
    </citation>
    <scope>NUCLEOTIDE SEQUENCE [LARGE SCALE GENOMIC DNA]</scope>
    <source>
        <strain evidence="5">cv. Morex</strain>
    </source>
</reference>
<keyword evidence="2" id="KW-0812">Transmembrane</keyword>
<dbReference type="GeneID" id="123441383"/>
<feature type="region of interest" description="Disordered" evidence="1">
    <location>
        <begin position="559"/>
        <end position="581"/>
    </location>
</feature>
<sequence length="675" mass="76746">MAPSDFSFHHSDLMGSHAAGPTSRFPDWALLCERPRFSKLRNETTAECETAEGQTVEVSFWLVHPPGVSYFTLNCPGLHASALDDYAPPSLVSAGAAFVLFSLTFWGSTHHFVYKAAPAGEQSLQLLPDPPAPRRRRFGLLPRGDDGEHFAVAYLDRQWVSQDDDWRFDAHVYSSETQAWSSHRLSLQHLSQSHKLMCCHHRLYYRHIAVAGSLGWVDLLHGVLLLGNLFDGDPVIGFIPLPESRVNFLDEDGLPHRASEYYCNVACCDDLLKFIEIEFDDPVVRTNRKGWRANVWNRKISWNKWELCSTVDVAKISVDQSYSVLLPQVRTDEPHKLDLQKLIFYAPVLSTRDDNLFYMMAKVNAEDETAWAIAVDMECAAVEAMAPIILGQDHYHIAMFCPCDLPKYLNMTMTPDMDNPADKCSKRMSVARLSAKQCVVQVLWTLDWLRELDQCLEIERSTYHTGRLLLQFSPVSSLRSSIRPMVRYASYNGQGEAASKAVDFCLRALEDFDLALYGSPSDPSASAEVMRSKISDVIQALDNIMQIVPSTLIPKERILGDASDQKRSKATSETREKPIETKNTSHGWLQVRFKPIHQERYQRGRRWRKASREQRAVVDTKDTPDKWQKGKFKHGDSRREKAVVPGGWLLSFFLLISIAVVMSSSRRYVMEFVSY</sequence>
<dbReference type="AlphaFoldDB" id="A0A8I7B914"/>
<protein>
    <recommendedName>
        <fullName evidence="7">DUF1618 domain-containing protein</fullName>
    </recommendedName>
</protein>
<feature type="transmembrane region" description="Helical" evidence="2">
    <location>
        <begin position="642"/>
        <end position="662"/>
    </location>
</feature>
<gene>
    <name evidence="5" type="primary">LOC123441383</name>
</gene>
<feature type="compositionally biased region" description="Basic and acidic residues" evidence="1">
    <location>
        <begin position="559"/>
        <end position="580"/>
    </location>
</feature>
<evidence type="ECO:0000313" key="5">
    <source>
        <dbReference type="EnsemblPlants" id="HORVU.MOREX.r3.3HG0228340.1"/>
    </source>
</evidence>
<keyword evidence="2" id="KW-0472">Membrane</keyword>
<organism evidence="5 6">
    <name type="scientific">Hordeum vulgare subsp. vulgare</name>
    <name type="common">Domesticated barley</name>
    <dbReference type="NCBI Taxonomy" id="112509"/>
    <lineage>
        <taxon>Eukaryota</taxon>
        <taxon>Viridiplantae</taxon>
        <taxon>Streptophyta</taxon>
        <taxon>Embryophyta</taxon>
        <taxon>Tracheophyta</taxon>
        <taxon>Spermatophyta</taxon>
        <taxon>Magnoliopsida</taxon>
        <taxon>Liliopsida</taxon>
        <taxon>Poales</taxon>
        <taxon>Poaceae</taxon>
        <taxon>BOP clade</taxon>
        <taxon>Pooideae</taxon>
        <taxon>Triticodae</taxon>
        <taxon>Triticeae</taxon>
        <taxon>Hordeinae</taxon>
        <taxon>Hordeum</taxon>
    </lineage>
</organism>
<evidence type="ECO:0000259" key="4">
    <source>
        <dbReference type="Pfam" id="PF25306"/>
    </source>
</evidence>
<dbReference type="Gramene" id="HORVU.MOREX.r3.3HG0228340.1">
    <property type="protein sequence ID" value="HORVU.MOREX.r3.3HG0228340.1"/>
    <property type="gene ID" value="HORVU.MOREX.r3.3HG0228340"/>
</dbReference>
<name>A0A8I7B914_HORVV</name>
<dbReference type="KEGG" id="hvg:123441383"/>
<dbReference type="Pfam" id="PF07762">
    <property type="entry name" value="DUF1618"/>
    <property type="match status" value="1"/>
</dbReference>
<accession>A0A8I7B914</accession>
<dbReference type="Pfam" id="PF25306">
    <property type="entry name" value="DUF7880"/>
    <property type="match status" value="1"/>
</dbReference>
<dbReference type="EnsemblPlants" id="HORVU.MOREX.r3.3HG0228340.1">
    <property type="protein sequence ID" value="HORVU.MOREX.r3.3HG0228340.1"/>
    <property type="gene ID" value="HORVU.MOREX.r3.3HG0228340"/>
</dbReference>
<evidence type="ECO:0000259" key="3">
    <source>
        <dbReference type="Pfam" id="PF07762"/>
    </source>
</evidence>
<evidence type="ECO:0008006" key="7">
    <source>
        <dbReference type="Google" id="ProtNLM"/>
    </source>
</evidence>
<dbReference type="Proteomes" id="UP000011116">
    <property type="component" value="Chromosome 3H"/>
</dbReference>
<reference evidence="5" key="3">
    <citation type="submission" date="2022-01" db="UniProtKB">
        <authorList>
            <consortium name="EnsemblPlants"/>
        </authorList>
    </citation>
    <scope>IDENTIFICATION</scope>
    <source>
        <strain evidence="5">subsp. vulgare</strain>
    </source>
</reference>
<reference evidence="6" key="1">
    <citation type="journal article" date="2012" name="Nature">
        <title>A physical, genetic and functional sequence assembly of the barley genome.</title>
        <authorList>
            <consortium name="The International Barley Genome Sequencing Consortium"/>
            <person name="Mayer K.F."/>
            <person name="Waugh R."/>
            <person name="Brown J.W."/>
            <person name="Schulman A."/>
            <person name="Langridge P."/>
            <person name="Platzer M."/>
            <person name="Fincher G.B."/>
            <person name="Muehlbauer G.J."/>
            <person name="Sato K."/>
            <person name="Close T.J."/>
            <person name="Wise R.P."/>
            <person name="Stein N."/>
        </authorList>
    </citation>
    <scope>NUCLEOTIDE SEQUENCE [LARGE SCALE GENOMIC DNA]</scope>
    <source>
        <strain evidence="6">cv. Morex</strain>
    </source>
</reference>
<evidence type="ECO:0000256" key="2">
    <source>
        <dbReference type="SAM" id="Phobius"/>
    </source>
</evidence>
<feature type="domain" description="DUF1618" evidence="3">
    <location>
        <begin position="216"/>
        <end position="358"/>
    </location>
</feature>
<dbReference type="PANTHER" id="PTHR33074:SF141">
    <property type="entry name" value="DUF1618 DOMAIN-CONTAINING PROTEIN"/>
    <property type="match status" value="1"/>
</dbReference>
<dbReference type="PANTHER" id="PTHR33074">
    <property type="entry name" value="EXPRESSED PROTEIN-RELATED"/>
    <property type="match status" value="1"/>
</dbReference>